<dbReference type="Proteomes" id="UP001374803">
    <property type="component" value="Chromosome"/>
</dbReference>
<organism evidence="2 3">
    <name type="scientific">Pendulispora rubella</name>
    <dbReference type="NCBI Taxonomy" id="2741070"/>
    <lineage>
        <taxon>Bacteria</taxon>
        <taxon>Pseudomonadati</taxon>
        <taxon>Myxococcota</taxon>
        <taxon>Myxococcia</taxon>
        <taxon>Myxococcales</taxon>
        <taxon>Sorangiineae</taxon>
        <taxon>Pendulisporaceae</taxon>
        <taxon>Pendulispora</taxon>
    </lineage>
</organism>
<dbReference type="RefSeq" id="WP_394836508.1">
    <property type="nucleotide sequence ID" value="NZ_CP089929.1"/>
</dbReference>
<evidence type="ECO:0000256" key="1">
    <source>
        <dbReference type="SAM" id="MobiDB-lite"/>
    </source>
</evidence>
<protein>
    <submittedName>
        <fullName evidence="2">Tetratricopeptide repeat protein</fullName>
    </submittedName>
</protein>
<gene>
    <name evidence="2" type="ORF">LVJ94_06335</name>
</gene>
<evidence type="ECO:0000313" key="2">
    <source>
        <dbReference type="EMBL" id="WXB06851.1"/>
    </source>
</evidence>
<feature type="region of interest" description="Disordered" evidence="1">
    <location>
        <begin position="30"/>
        <end position="55"/>
    </location>
</feature>
<keyword evidence="3" id="KW-1185">Reference proteome</keyword>
<dbReference type="Pfam" id="PF14559">
    <property type="entry name" value="TPR_19"/>
    <property type="match status" value="1"/>
</dbReference>
<dbReference type="InterPro" id="IPR011990">
    <property type="entry name" value="TPR-like_helical_dom_sf"/>
</dbReference>
<name>A0ABZ2LCD1_9BACT</name>
<reference evidence="2" key="1">
    <citation type="submission" date="2021-12" db="EMBL/GenBank/DDBJ databases">
        <title>Discovery of the Pendulisporaceae a myxobacterial family with distinct sporulation behavior and unique specialized metabolism.</title>
        <authorList>
            <person name="Garcia R."/>
            <person name="Popoff A."/>
            <person name="Bader C.D."/>
            <person name="Loehr J."/>
            <person name="Walesch S."/>
            <person name="Walt C."/>
            <person name="Boldt J."/>
            <person name="Bunk B."/>
            <person name="Haeckl F.J.F.P.J."/>
            <person name="Gunesch A.P."/>
            <person name="Birkelbach J."/>
            <person name="Nuebel U."/>
            <person name="Pietschmann T."/>
            <person name="Bach T."/>
            <person name="Mueller R."/>
        </authorList>
    </citation>
    <scope>NUCLEOTIDE SEQUENCE</scope>
    <source>
        <strain evidence="2">MSr11367</strain>
    </source>
</reference>
<evidence type="ECO:0000313" key="3">
    <source>
        <dbReference type="Proteomes" id="UP001374803"/>
    </source>
</evidence>
<dbReference type="Gene3D" id="1.25.40.10">
    <property type="entry name" value="Tetratricopeptide repeat domain"/>
    <property type="match status" value="1"/>
</dbReference>
<accession>A0ABZ2LCD1</accession>
<dbReference type="EMBL" id="CP089983">
    <property type="protein sequence ID" value="WXB06851.1"/>
    <property type="molecule type" value="Genomic_DNA"/>
</dbReference>
<sequence length="218" mass="23489">MQWAALIVPIVACIASLVATGVAHRLLHTPTAPAPTAEETELSATDRAPDAAETSEAYAEMDPAAVEAMPTAVAPTERPSRAGFKSAPPTNESAALFLDAGRARRVGAVPKAIALYELLQHRHPGTPESRAADMALALLYMRQGMHATALEHFDRYLNHSPRGDLAAEAMWGKSQALTNLGRIKDAYRTLQRLQLVHPNSPYALEARARLQVESSLEP</sequence>
<proteinExistence type="predicted"/>
<dbReference type="SUPFAM" id="SSF48452">
    <property type="entry name" value="TPR-like"/>
    <property type="match status" value="1"/>
</dbReference>